<name>A6N205_9CAUD</name>
<evidence type="ECO:0008006" key="3">
    <source>
        <dbReference type="Google" id="ProtNLM"/>
    </source>
</evidence>
<accession>A6N205</accession>
<reference evidence="1 2" key="1">
    <citation type="submission" date="2007-04" db="EMBL/GenBank/DDBJ databases">
        <title>Isolation, characterization and complete nucleotide sequence of a novel temperate bacteriophage Min1, isolated from the nematode pathogen Microbacterium nematophilum.</title>
        <authorList>
            <person name="Akimkina T.V."/>
            <person name="Venien-Bryan C."/>
            <person name="Hodgkin J.A."/>
        </authorList>
    </citation>
    <scope>NUCLEOTIDE SEQUENCE [LARGE SCALE GENOMIC DNA]</scope>
</reference>
<sequence length="257" mass="27036">MTADAQGNDLSAVGVPITGRAAFAPLDPSNVLTKAQLAARPLVLPAAYRTLGLYKSDGGPQDGRETGDAIEFFQQGYKLAGEGTRTVQYTLAEHNPNVLLLIEGQEPDENGVIEVSSSLPDNRFLLFDAIRYRNKTEKRRNGVAFVSAVEPDRAERGSVEGAAVTFTWLEDDLFNGAPFWQAIVGPDGAPITPTGVTPGTPGAFTPVGATPPANITALRALGPLGQTTAWATGEYVVLGNAAQVSWDGTDWKTGPAA</sequence>
<evidence type="ECO:0000313" key="1">
    <source>
        <dbReference type="EMBL" id="ABR10477.1"/>
    </source>
</evidence>
<dbReference type="RefSeq" id="YP_001294807.1">
    <property type="nucleotide sequence ID" value="NC_009603.1"/>
</dbReference>
<dbReference type="KEGG" id="vg:5309143"/>
<dbReference type="OrthoDB" id="21154at10239"/>
<proteinExistence type="predicted"/>
<dbReference type="EMBL" id="EF579802">
    <property type="protein sequence ID" value="ABR10477.1"/>
    <property type="molecule type" value="Genomic_DNA"/>
</dbReference>
<dbReference type="GeneID" id="5309143"/>
<dbReference type="Proteomes" id="UP000001999">
    <property type="component" value="Segment"/>
</dbReference>
<evidence type="ECO:0000313" key="2">
    <source>
        <dbReference type="Proteomes" id="UP000001999"/>
    </source>
</evidence>
<keyword evidence="2" id="KW-1185">Reference proteome</keyword>
<organism evidence="1 2">
    <name type="scientific">Microbacterium phage Min1</name>
    <dbReference type="NCBI Taxonomy" id="446529"/>
    <lineage>
        <taxon>Viruses</taxon>
        <taxon>Duplodnaviria</taxon>
        <taxon>Heunggongvirae</taxon>
        <taxon>Uroviricota</taxon>
        <taxon>Caudoviricetes</taxon>
        <taxon>Minunavirus</taxon>
        <taxon>Minunavirus Min1</taxon>
    </lineage>
</organism>
<protein>
    <recommendedName>
        <fullName evidence="3">Major tail protein</fullName>
    </recommendedName>
</protein>